<dbReference type="RefSeq" id="WP_042686466.1">
    <property type="nucleotide sequence ID" value="NZ_DUIH01000021.1"/>
</dbReference>
<dbReference type="InterPro" id="IPR010226">
    <property type="entry name" value="NADH_quinone_OxRdtase_chainI"/>
</dbReference>
<dbReference type="InterPro" id="IPR017900">
    <property type="entry name" value="4Fe4S_Fe_S_CS"/>
</dbReference>
<name>A0A832RXQ1_9EURY</name>
<sequence>MVLKNLKLLLKGLKEEEVTRVYPDIAPPVEERWRGLQQLDPLKCIGCGSCVRACPNYAIELVELRYPYKNPKNKKGYPKIDLGVCLFCGLCEEVCPVNALRMGTKCDLAEWTREDLIYPPERLIPGDFEETHREEIEQLRQKMEEKRAQKAEEQPKEVQPKEPPEEQAAKKRAAKQRREEK</sequence>
<dbReference type="Proteomes" id="UP000600363">
    <property type="component" value="Unassembled WGS sequence"/>
</dbReference>
<dbReference type="GO" id="GO:0009060">
    <property type="term" value="P:aerobic respiration"/>
    <property type="evidence" value="ECO:0007669"/>
    <property type="project" value="TreeGrafter"/>
</dbReference>
<dbReference type="GO" id="GO:0016020">
    <property type="term" value="C:membrane"/>
    <property type="evidence" value="ECO:0007669"/>
    <property type="project" value="InterPro"/>
</dbReference>
<evidence type="ECO:0000259" key="7">
    <source>
        <dbReference type="PROSITE" id="PS51379"/>
    </source>
</evidence>
<protein>
    <submittedName>
        <fullName evidence="8">4Fe-4S binding protein</fullName>
    </submittedName>
</protein>
<gene>
    <name evidence="8" type="ORF">HA299_05790</name>
</gene>
<dbReference type="Pfam" id="PF12838">
    <property type="entry name" value="Fer4_7"/>
    <property type="match status" value="1"/>
</dbReference>
<accession>A0A832RXQ1</accession>
<dbReference type="GO" id="GO:0003954">
    <property type="term" value="F:NADH dehydrogenase activity"/>
    <property type="evidence" value="ECO:0007669"/>
    <property type="project" value="TreeGrafter"/>
</dbReference>
<proteinExistence type="predicted"/>
<dbReference type="SUPFAM" id="SSF54862">
    <property type="entry name" value="4Fe-4S ferredoxins"/>
    <property type="match status" value="1"/>
</dbReference>
<feature type="domain" description="4Fe-4S ferredoxin-type" evidence="7">
    <location>
        <begin position="76"/>
        <end position="105"/>
    </location>
</feature>
<keyword evidence="4" id="KW-0408">Iron</keyword>
<dbReference type="PANTHER" id="PTHR10849">
    <property type="entry name" value="NADH DEHYDROGENASE UBIQUINONE IRON-SULFUR PROTEIN 8, MITOCHONDRIAL"/>
    <property type="match status" value="1"/>
</dbReference>
<feature type="region of interest" description="Disordered" evidence="6">
    <location>
        <begin position="123"/>
        <end position="181"/>
    </location>
</feature>
<evidence type="ECO:0000256" key="2">
    <source>
        <dbReference type="ARBA" id="ARBA00022723"/>
    </source>
</evidence>
<dbReference type="EMBL" id="DUIH01000021">
    <property type="protein sequence ID" value="HIH70103.1"/>
    <property type="molecule type" value="Genomic_DNA"/>
</dbReference>
<keyword evidence="2" id="KW-0479">Metal-binding</keyword>
<dbReference type="InterPro" id="IPR017896">
    <property type="entry name" value="4Fe4S_Fe-S-bd"/>
</dbReference>
<keyword evidence="3" id="KW-0677">Repeat</keyword>
<organism evidence="8 9">
    <name type="scientific">Methermicoccus shengliensis</name>
    <dbReference type="NCBI Taxonomy" id="660064"/>
    <lineage>
        <taxon>Archaea</taxon>
        <taxon>Methanobacteriati</taxon>
        <taxon>Methanobacteriota</taxon>
        <taxon>Stenosarchaea group</taxon>
        <taxon>Methanomicrobia</taxon>
        <taxon>Methanosarcinales</taxon>
        <taxon>Methermicoccaceae</taxon>
        <taxon>Methermicoccus</taxon>
    </lineage>
</organism>
<evidence type="ECO:0000256" key="3">
    <source>
        <dbReference type="ARBA" id="ARBA00022737"/>
    </source>
</evidence>
<evidence type="ECO:0000256" key="1">
    <source>
        <dbReference type="ARBA" id="ARBA00022485"/>
    </source>
</evidence>
<feature type="compositionally biased region" description="Basic and acidic residues" evidence="6">
    <location>
        <begin position="129"/>
        <end position="169"/>
    </location>
</feature>
<evidence type="ECO:0000256" key="4">
    <source>
        <dbReference type="ARBA" id="ARBA00023004"/>
    </source>
</evidence>
<dbReference type="Gene3D" id="3.30.70.3270">
    <property type="match status" value="1"/>
</dbReference>
<comment type="caution">
    <text evidence="8">The sequence shown here is derived from an EMBL/GenBank/DDBJ whole genome shotgun (WGS) entry which is preliminary data.</text>
</comment>
<feature type="domain" description="4Fe-4S ferredoxin-type" evidence="7">
    <location>
        <begin position="35"/>
        <end position="64"/>
    </location>
</feature>
<reference evidence="8" key="1">
    <citation type="journal article" date="2020" name="bioRxiv">
        <title>A rank-normalized archaeal taxonomy based on genome phylogeny resolves widespread incomplete and uneven classifications.</title>
        <authorList>
            <person name="Rinke C."/>
            <person name="Chuvochina M."/>
            <person name="Mussig A.J."/>
            <person name="Chaumeil P.-A."/>
            <person name="Waite D.W."/>
            <person name="Whitman W.B."/>
            <person name="Parks D.H."/>
            <person name="Hugenholtz P."/>
        </authorList>
    </citation>
    <scope>NUCLEOTIDE SEQUENCE</scope>
    <source>
        <strain evidence="8">UBA12518</strain>
    </source>
</reference>
<keyword evidence="5" id="KW-0411">Iron-sulfur</keyword>
<evidence type="ECO:0000313" key="9">
    <source>
        <dbReference type="Proteomes" id="UP000600363"/>
    </source>
</evidence>
<evidence type="ECO:0000256" key="5">
    <source>
        <dbReference type="ARBA" id="ARBA00023014"/>
    </source>
</evidence>
<dbReference type="PROSITE" id="PS00198">
    <property type="entry name" value="4FE4S_FER_1"/>
    <property type="match status" value="2"/>
</dbReference>
<keyword evidence="1" id="KW-0004">4Fe-4S</keyword>
<dbReference type="PANTHER" id="PTHR10849:SF35">
    <property type="entry name" value="FORMATE HYDROGENLYASE SUBUNIT 6-RELATED"/>
    <property type="match status" value="1"/>
</dbReference>
<dbReference type="PROSITE" id="PS51379">
    <property type="entry name" value="4FE4S_FER_2"/>
    <property type="match status" value="2"/>
</dbReference>
<dbReference type="AlphaFoldDB" id="A0A832RXQ1"/>
<evidence type="ECO:0000313" key="8">
    <source>
        <dbReference type="EMBL" id="HIH70103.1"/>
    </source>
</evidence>
<dbReference type="GO" id="GO:0051539">
    <property type="term" value="F:4 iron, 4 sulfur cluster binding"/>
    <property type="evidence" value="ECO:0007669"/>
    <property type="project" value="UniProtKB-KW"/>
</dbReference>
<dbReference type="GO" id="GO:0046872">
    <property type="term" value="F:metal ion binding"/>
    <property type="evidence" value="ECO:0007669"/>
    <property type="project" value="UniProtKB-KW"/>
</dbReference>
<evidence type="ECO:0000256" key="6">
    <source>
        <dbReference type="SAM" id="MobiDB-lite"/>
    </source>
</evidence>